<dbReference type="InterPro" id="IPR035979">
    <property type="entry name" value="RBD_domain_sf"/>
</dbReference>
<dbReference type="EMBL" id="JAKKPZ010000005">
    <property type="protein sequence ID" value="KAI1720529.1"/>
    <property type="molecule type" value="Genomic_DNA"/>
</dbReference>
<feature type="domain" description="RRM" evidence="4">
    <location>
        <begin position="2"/>
        <end position="74"/>
    </location>
</feature>
<dbReference type="SUPFAM" id="SSF54928">
    <property type="entry name" value="RNA-binding domain, RBD"/>
    <property type="match status" value="1"/>
</dbReference>
<dbReference type="Proteomes" id="UP001201812">
    <property type="component" value="Unassembled WGS sequence"/>
</dbReference>
<feature type="region of interest" description="Disordered" evidence="3">
    <location>
        <begin position="98"/>
        <end position="125"/>
    </location>
</feature>
<evidence type="ECO:0000313" key="5">
    <source>
        <dbReference type="EMBL" id="KAI1720529.1"/>
    </source>
</evidence>
<dbReference type="InterPro" id="IPR012677">
    <property type="entry name" value="Nucleotide-bd_a/b_plait_sf"/>
</dbReference>
<dbReference type="SMART" id="SM00360">
    <property type="entry name" value="RRM"/>
    <property type="match status" value="1"/>
</dbReference>
<dbReference type="PROSITE" id="PS50102">
    <property type="entry name" value="RRM"/>
    <property type="match status" value="1"/>
</dbReference>
<organism evidence="5 6">
    <name type="scientific">Ditylenchus destructor</name>
    <dbReference type="NCBI Taxonomy" id="166010"/>
    <lineage>
        <taxon>Eukaryota</taxon>
        <taxon>Metazoa</taxon>
        <taxon>Ecdysozoa</taxon>
        <taxon>Nematoda</taxon>
        <taxon>Chromadorea</taxon>
        <taxon>Rhabditida</taxon>
        <taxon>Tylenchina</taxon>
        <taxon>Tylenchomorpha</taxon>
        <taxon>Sphaerularioidea</taxon>
        <taxon>Anguinidae</taxon>
        <taxon>Anguininae</taxon>
        <taxon>Ditylenchus</taxon>
    </lineage>
</organism>
<comment type="caution">
    <text evidence="5">The sequence shown here is derived from an EMBL/GenBank/DDBJ whole genome shotgun (WGS) entry which is preliminary data.</text>
</comment>
<dbReference type="AlphaFoldDB" id="A0AAD4ND49"/>
<evidence type="ECO:0000256" key="2">
    <source>
        <dbReference type="PROSITE-ProRule" id="PRU00176"/>
    </source>
</evidence>
<dbReference type="InterPro" id="IPR000504">
    <property type="entry name" value="RRM_dom"/>
</dbReference>
<dbReference type="InterPro" id="IPR050502">
    <property type="entry name" value="Euk_RNA-bind_prot"/>
</dbReference>
<dbReference type="PANTHER" id="PTHR48025">
    <property type="entry name" value="OS02G0815200 PROTEIN"/>
    <property type="match status" value="1"/>
</dbReference>
<evidence type="ECO:0000256" key="3">
    <source>
        <dbReference type="SAM" id="MobiDB-lite"/>
    </source>
</evidence>
<dbReference type="GO" id="GO:0005634">
    <property type="term" value="C:nucleus"/>
    <property type="evidence" value="ECO:0007669"/>
    <property type="project" value="TreeGrafter"/>
</dbReference>
<sequence>MVKLFVGNLANTVDSHRLRNLFLQYVQVQECDVVPNKNFAFVHVTNEQDADEVINKLEKYQLDGREIHIERSTSRLRREPGMSSKCFTCGAEDHKTTMCPQEPKTGNKRSAETEHEAAKRPKAASAYQPTIINSSISSSNSPTYFSAPSSLAEKIDDPDPILTPDLIQNPELQVLYTQYLESRTRYHFFRDRLSKELKIQPEAVNTTAAPLQNAAPIHLGRVNLTSLVNRQSSASSIRTNTSGSASPFPATSTVQPSNPTYSTLPTTNTSSGANSTTLFTSNAYNVTTAPALQQCAPSTLISGTAQSQFSATRIPSLASITSRNPIGTSFTHMSGHGSSTPNGGANRR</sequence>
<dbReference type="Gene3D" id="3.30.70.330">
    <property type="match status" value="1"/>
</dbReference>
<feature type="region of interest" description="Disordered" evidence="3">
    <location>
        <begin position="235"/>
        <end position="273"/>
    </location>
</feature>
<proteinExistence type="predicted"/>
<protein>
    <submittedName>
        <fullName evidence="5">RNA recognition motif domain-containing protein</fullName>
    </submittedName>
</protein>
<keyword evidence="1 2" id="KW-0694">RNA-binding</keyword>
<reference evidence="5" key="1">
    <citation type="submission" date="2022-01" db="EMBL/GenBank/DDBJ databases">
        <title>Genome Sequence Resource for Two Populations of Ditylenchus destructor, the Migratory Endoparasitic Phytonematode.</title>
        <authorList>
            <person name="Zhang H."/>
            <person name="Lin R."/>
            <person name="Xie B."/>
        </authorList>
    </citation>
    <scope>NUCLEOTIDE SEQUENCE</scope>
    <source>
        <strain evidence="5">BazhouSP</strain>
    </source>
</reference>
<feature type="region of interest" description="Disordered" evidence="3">
    <location>
        <begin position="328"/>
        <end position="348"/>
    </location>
</feature>
<evidence type="ECO:0000313" key="6">
    <source>
        <dbReference type="Proteomes" id="UP001201812"/>
    </source>
</evidence>
<keyword evidence="6" id="KW-1185">Reference proteome</keyword>
<feature type="compositionally biased region" description="Polar residues" evidence="3">
    <location>
        <begin position="235"/>
        <end position="265"/>
    </location>
</feature>
<dbReference type="Pfam" id="PF00076">
    <property type="entry name" value="RRM_1"/>
    <property type="match status" value="1"/>
</dbReference>
<gene>
    <name evidence="5" type="ORF">DdX_04765</name>
</gene>
<name>A0AAD4ND49_9BILA</name>
<dbReference type="GO" id="GO:0003729">
    <property type="term" value="F:mRNA binding"/>
    <property type="evidence" value="ECO:0007669"/>
    <property type="project" value="TreeGrafter"/>
</dbReference>
<evidence type="ECO:0000259" key="4">
    <source>
        <dbReference type="PROSITE" id="PS50102"/>
    </source>
</evidence>
<accession>A0AAD4ND49</accession>
<dbReference type="PANTHER" id="PTHR48025:SF1">
    <property type="entry name" value="RRM DOMAIN-CONTAINING PROTEIN"/>
    <property type="match status" value="1"/>
</dbReference>
<evidence type="ECO:0000256" key="1">
    <source>
        <dbReference type="ARBA" id="ARBA00022884"/>
    </source>
</evidence>
<feature type="compositionally biased region" description="Basic and acidic residues" evidence="3">
    <location>
        <begin position="109"/>
        <end position="119"/>
    </location>
</feature>